<evidence type="ECO:0000256" key="3">
    <source>
        <dbReference type="ARBA" id="ARBA00022475"/>
    </source>
</evidence>
<comment type="subcellular location">
    <subcellularLocation>
        <location evidence="1">Cell membrane</location>
        <topology evidence="1">Multi-pass membrane protein</topology>
    </subcellularLocation>
</comment>
<dbReference type="OMA" id="ALVAHEC"/>
<reference evidence="10" key="1">
    <citation type="submission" date="2005-10" db="EMBL/GenBank/DDBJ databases">
        <authorList>
            <person name="Loftus B.J."/>
            <person name="Nene V.M."/>
            <person name="Hannick L.I."/>
            <person name="Bidwell S."/>
            <person name="Haas B."/>
            <person name="Amedeo P."/>
            <person name="Orvis J."/>
            <person name="Wortman J.R."/>
            <person name="White O.R."/>
            <person name="Salzberg S."/>
            <person name="Shumway M."/>
            <person name="Koo H."/>
            <person name="Zhao Y."/>
            <person name="Holmes M."/>
            <person name="Miller J."/>
            <person name="Schatz M."/>
            <person name="Pop M."/>
            <person name="Pai G."/>
            <person name="Utterback T."/>
            <person name="Rogers Y.-H."/>
            <person name="Kravitz S."/>
            <person name="Fraser C.M."/>
        </authorList>
    </citation>
    <scope>NUCLEOTIDE SEQUENCE</scope>
    <source>
        <strain evidence="10">Liverpool</strain>
    </source>
</reference>
<dbReference type="SUPFAM" id="SSF103473">
    <property type="entry name" value="MFS general substrate transporter"/>
    <property type="match status" value="1"/>
</dbReference>
<keyword evidence="3" id="KW-1003">Cell membrane</keyword>
<keyword evidence="5 8" id="KW-0812">Transmembrane</keyword>
<dbReference type="AlphaFoldDB" id="Q16KS4"/>
<sequence length="492" mass="53736">MTLIQILSTHRNEFVAALGGKFVPGIFTIVSVNENQSILVSFSAYMIILCMSWSSPALPKLVATDSPIPITADEGSWIVSTLSIGLMLGPLITAVAADRIGRKRTLLFTALPITMGWMFMAFGDSIGFLYSARFLFGLAVGTTFAVSPMYLGEICSQNIRGSAVSLTGFIGKLAFIVMYGIGPTVNFRTLAWIGLSGPVIFILLFIWLPESPYYLLGKGKDTEAELSLRWFRRSTSVTKELVAMKQFLQQSKDYQGSFKQLFAPQYRKNLRIICILLFATTCTGVTMILAYAQTIFMKISSDLDPEEMSLVLGIIQALATGIAVVLIDRIGRRPLVLFSIVGITSGLVLTSAYFATASENSSPYLGWMAFIALLVTVISFDVGLFVIPSIYHAEVLPKPIRAYANAASTIGHGAIQFVNLKLFQILTDNAGVYVPFALYGLAGVVSGVLVYVYIPETKGQSLEEIEKMVAEGRVKPVRDGKMYDDKIKKLAV</sequence>
<evidence type="ECO:0000256" key="8">
    <source>
        <dbReference type="SAM" id="Phobius"/>
    </source>
</evidence>
<evidence type="ECO:0000256" key="7">
    <source>
        <dbReference type="ARBA" id="ARBA00023136"/>
    </source>
</evidence>
<evidence type="ECO:0000313" key="11">
    <source>
        <dbReference type="Proteomes" id="UP000682892"/>
    </source>
</evidence>
<dbReference type="PANTHER" id="PTHR48021:SF46">
    <property type="entry name" value="MAJOR FACILITATOR SUPERFAMILY (MFS) PROFILE DOMAIN-CONTAINING PROTEIN"/>
    <property type="match status" value="1"/>
</dbReference>
<dbReference type="InterPro" id="IPR020846">
    <property type="entry name" value="MFS_dom"/>
</dbReference>
<dbReference type="Pfam" id="PF00083">
    <property type="entry name" value="Sugar_tr"/>
    <property type="match status" value="1"/>
</dbReference>
<dbReference type="HOGENOM" id="CLU_001265_30_5_1"/>
<feature type="transmembrane region" description="Helical" evidence="8">
    <location>
        <begin position="163"/>
        <end position="181"/>
    </location>
</feature>
<dbReference type="STRING" id="7159.Q16KS4"/>
<dbReference type="InterPro" id="IPR036259">
    <property type="entry name" value="MFS_trans_sf"/>
</dbReference>
<proteinExistence type="predicted"/>
<dbReference type="InterPro" id="IPR005828">
    <property type="entry name" value="MFS_sugar_transport-like"/>
</dbReference>
<keyword evidence="2" id="KW-0813">Transport</keyword>
<name>Q16KS4_AEDAE</name>
<feature type="transmembrane region" description="Helical" evidence="8">
    <location>
        <begin position="38"/>
        <end position="55"/>
    </location>
</feature>
<evidence type="ECO:0000256" key="2">
    <source>
        <dbReference type="ARBA" id="ARBA00022448"/>
    </source>
</evidence>
<dbReference type="GO" id="GO:0005886">
    <property type="term" value="C:plasma membrane"/>
    <property type="evidence" value="ECO:0007669"/>
    <property type="project" value="UniProtKB-SubCell"/>
</dbReference>
<accession>Q16KS4</accession>
<reference evidence="10" key="3">
    <citation type="submission" date="2012-09" db="EMBL/GenBank/DDBJ databases">
        <authorList>
            <consortium name="VectorBase"/>
        </authorList>
    </citation>
    <scope>NUCLEOTIDE SEQUENCE</scope>
    <source>
        <strain evidence="10">Liverpool</strain>
    </source>
</reference>
<dbReference type="InterPro" id="IPR005829">
    <property type="entry name" value="Sugar_transporter_CS"/>
</dbReference>
<dbReference type="Proteomes" id="UP000682892">
    <property type="component" value="Unassembled WGS sequence"/>
</dbReference>
<dbReference type="eggNOG" id="KOG0254">
    <property type="taxonomic scope" value="Eukaryota"/>
</dbReference>
<feature type="transmembrane region" description="Helical" evidence="8">
    <location>
        <begin position="187"/>
        <end position="208"/>
    </location>
</feature>
<dbReference type="PANTHER" id="PTHR48021">
    <property type="match status" value="1"/>
</dbReference>
<gene>
    <name evidence="10" type="ORF">AaeL_AAEL012894</name>
</gene>
<keyword evidence="4" id="KW-0762">Sugar transport</keyword>
<feature type="transmembrane region" description="Helical" evidence="8">
    <location>
        <begin position="75"/>
        <end position="97"/>
    </location>
</feature>
<evidence type="ECO:0000256" key="6">
    <source>
        <dbReference type="ARBA" id="ARBA00022989"/>
    </source>
</evidence>
<dbReference type="PaxDb" id="7159-AAEL012894-PA"/>
<dbReference type="PROSITE" id="PS50850">
    <property type="entry name" value="MFS"/>
    <property type="match status" value="1"/>
</dbReference>
<evidence type="ECO:0000259" key="9">
    <source>
        <dbReference type="PROSITE" id="PS50850"/>
    </source>
</evidence>
<dbReference type="InterPro" id="IPR050549">
    <property type="entry name" value="MFS_Trehalose_Transporter"/>
</dbReference>
<feature type="transmembrane region" description="Helical" evidence="8">
    <location>
        <begin position="308"/>
        <end position="327"/>
    </location>
</feature>
<feature type="transmembrane region" description="Helical" evidence="8">
    <location>
        <begin position="128"/>
        <end position="151"/>
    </location>
</feature>
<reference evidence="10" key="2">
    <citation type="journal article" date="2007" name="Science">
        <title>Genome sequence of Aedes aegypti, a major arbovirus vector.</title>
        <authorList>
            <person name="Nene V."/>
            <person name="Wortman J.R."/>
            <person name="Lawson D."/>
            <person name="Haas B."/>
            <person name="Kodira C."/>
            <person name="Tu Z.J."/>
            <person name="Loftus B."/>
            <person name="Xi Z."/>
            <person name="Megy K."/>
            <person name="Grabherr M."/>
            <person name="Ren Q."/>
            <person name="Zdobnov E.M."/>
            <person name="Lobo N.F."/>
            <person name="Campbell K.S."/>
            <person name="Brown S.E."/>
            <person name="Bonaldo M.F."/>
            <person name="Zhu J."/>
            <person name="Sinkins S.P."/>
            <person name="Hogenkamp D.G."/>
            <person name="Amedeo P."/>
            <person name="Arensburger P."/>
            <person name="Atkinson P.W."/>
            <person name="Bidwell S."/>
            <person name="Biedler J."/>
            <person name="Birney E."/>
            <person name="Bruggner R.V."/>
            <person name="Costas J."/>
            <person name="Coy M.R."/>
            <person name="Crabtree J."/>
            <person name="Crawford M."/>
            <person name="Debruyn B."/>
            <person name="Decaprio D."/>
            <person name="Eiglmeier K."/>
            <person name="Eisenstadt E."/>
            <person name="El-Dorry H."/>
            <person name="Gelbart W.M."/>
            <person name="Gomes S.L."/>
            <person name="Hammond M."/>
            <person name="Hannick L.I."/>
            <person name="Hogan J.R."/>
            <person name="Holmes M.H."/>
            <person name="Jaffe D."/>
            <person name="Johnston J.S."/>
            <person name="Kennedy R.C."/>
            <person name="Koo H."/>
            <person name="Kravitz S."/>
            <person name="Kriventseva E.V."/>
            <person name="Kulp D."/>
            <person name="Labutti K."/>
            <person name="Lee E."/>
            <person name="Li S."/>
            <person name="Lovin D.D."/>
            <person name="Mao C."/>
            <person name="Mauceli E."/>
            <person name="Menck C.F."/>
            <person name="Miller J.R."/>
            <person name="Montgomery P."/>
            <person name="Mori A."/>
            <person name="Nascimento A.L."/>
            <person name="Naveira H.F."/>
            <person name="Nusbaum C."/>
            <person name="O'leary S."/>
            <person name="Orvis J."/>
            <person name="Pertea M."/>
            <person name="Quesneville H."/>
            <person name="Reidenbach K.R."/>
            <person name="Rogers Y.H."/>
            <person name="Roth C.W."/>
            <person name="Schneider J.R."/>
            <person name="Schatz M."/>
            <person name="Shumway M."/>
            <person name="Stanke M."/>
            <person name="Stinson E.O."/>
            <person name="Tubio J.M."/>
            <person name="Vanzee J.P."/>
            <person name="Verjovski-Almeida S."/>
            <person name="Werner D."/>
            <person name="White O."/>
            <person name="Wyder S."/>
            <person name="Zeng Q."/>
            <person name="Zhao Q."/>
            <person name="Zhao Y."/>
            <person name="Hill C.A."/>
            <person name="Raikhel A.S."/>
            <person name="Soares M.B."/>
            <person name="Knudson D.L."/>
            <person name="Lee N.H."/>
            <person name="Galagan J."/>
            <person name="Salzberg S.L."/>
            <person name="Paulsen I.T."/>
            <person name="Dimopoulos G."/>
            <person name="Collins F.H."/>
            <person name="Birren B."/>
            <person name="Fraser-Liggett C.M."/>
            <person name="Severson D.W."/>
        </authorList>
    </citation>
    <scope>NUCLEOTIDE SEQUENCE [LARGE SCALE GENOMIC DNA]</scope>
    <source>
        <strain evidence="10">Liverpool</strain>
    </source>
</reference>
<evidence type="ECO:0000256" key="1">
    <source>
        <dbReference type="ARBA" id="ARBA00004651"/>
    </source>
</evidence>
<feature type="transmembrane region" description="Helical" evidence="8">
    <location>
        <begin position="272"/>
        <end position="296"/>
    </location>
</feature>
<keyword evidence="6 8" id="KW-1133">Transmembrane helix</keyword>
<dbReference type="EMBL" id="CH477941">
    <property type="protein sequence ID" value="EAT34896.1"/>
    <property type="molecule type" value="Genomic_DNA"/>
</dbReference>
<dbReference type="GO" id="GO:0022857">
    <property type="term" value="F:transmembrane transporter activity"/>
    <property type="evidence" value="ECO:0007669"/>
    <property type="project" value="InterPro"/>
</dbReference>
<evidence type="ECO:0000256" key="5">
    <source>
        <dbReference type="ARBA" id="ARBA00022692"/>
    </source>
</evidence>
<feature type="transmembrane region" description="Helical" evidence="8">
    <location>
        <begin position="104"/>
        <end position="122"/>
    </location>
</feature>
<dbReference type="PROSITE" id="PS00217">
    <property type="entry name" value="SUGAR_TRANSPORT_2"/>
    <property type="match status" value="1"/>
</dbReference>
<dbReference type="PhylomeDB" id="Q16KS4"/>
<evidence type="ECO:0000313" key="10">
    <source>
        <dbReference type="EMBL" id="EAT34896.1"/>
    </source>
</evidence>
<protein>
    <submittedName>
        <fullName evidence="10">AAEL012894-PA</fullName>
    </submittedName>
</protein>
<dbReference type="FunFam" id="1.20.1250.20:FF:000218">
    <property type="entry name" value="facilitated trehalose transporter Tret1"/>
    <property type="match status" value="1"/>
</dbReference>
<dbReference type="VEuPathDB" id="VectorBase:AAEL014968"/>
<dbReference type="PROSITE" id="PS00216">
    <property type="entry name" value="SUGAR_TRANSPORT_1"/>
    <property type="match status" value="2"/>
</dbReference>
<feature type="transmembrane region" description="Helical" evidence="8">
    <location>
        <begin position="334"/>
        <end position="355"/>
    </location>
</feature>
<keyword evidence="7 8" id="KW-0472">Membrane</keyword>
<evidence type="ECO:0000256" key="4">
    <source>
        <dbReference type="ARBA" id="ARBA00022597"/>
    </source>
</evidence>
<feature type="domain" description="Major facilitator superfamily (MFS) profile" evidence="9">
    <location>
        <begin position="29"/>
        <end position="458"/>
    </location>
</feature>
<organism evidence="10 11">
    <name type="scientific">Aedes aegypti</name>
    <name type="common">Yellowfever mosquito</name>
    <name type="synonym">Culex aegypti</name>
    <dbReference type="NCBI Taxonomy" id="7159"/>
    <lineage>
        <taxon>Eukaryota</taxon>
        <taxon>Metazoa</taxon>
        <taxon>Ecdysozoa</taxon>
        <taxon>Arthropoda</taxon>
        <taxon>Hexapoda</taxon>
        <taxon>Insecta</taxon>
        <taxon>Pterygota</taxon>
        <taxon>Neoptera</taxon>
        <taxon>Endopterygota</taxon>
        <taxon>Diptera</taxon>
        <taxon>Nematocera</taxon>
        <taxon>Culicoidea</taxon>
        <taxon>Culicidae</taxon>
        <taxon>Culicinae</taxon>
        <taxon>Aedini</taxon>
        <taxon>Aedes</taxon>
        <taxon>Stegomyia</taxon>
    </lineage>
</organism>
<dbReference type="Gene3D" id="1.20.1250.20">
    <property type="entry name" value="MFS general substrate transporter like domains"/>
    <property type="match status" value="1"/>
</dbReference>
<feature type="transmembrane region" description="Helical" evidence="8">
    <location>
        <begin position="367"/>
        <end position="391"/>
    </location>
</feature>
<feature type="transmembrane region" description="Helical" evidence="8">
    <location>
        <begin position="432"/>
        <end position="454"/>
    </location>
</feature>